<feature type="region of interest" description="Disordered" evidence="2">
    <location>
        <begin position="152"/>
        <end position="215"/>
    </location>
</feature>
<evidence type="ECO:0000256" key="1">
    <source>
        <dbReference type="ARBA" id="ARBA00023268"/>
    </source>
</evidence>
<evidence type="ECO:0000313" key="6">
    <source>
        <dbReference type="Proteomes" id="UP000280104"/>
    </source>
</evidence>
<dbReference type="InterPro" id="IPR043502">
    <property type="entry name" value="DNA/RNA_pol_sf"/>
</dbReference>
<evidence type="ECO:0000313" key="5">
    <source>
        <dbReference type="EMBL" id="SPT20030.1"/>
    </source>
</evidence>
<feature type="region of interest" description="Disordered" evidence="2">
    <location>
        <begin position="255"/>
        <end position="282"/>
    </location>
</feature>
<gene>
    <name evidence="5" type="ORF">CAMPLR22A2D_LOCUS4658</name>
</gene>
<dbReference type="InterPro" id="IPR005162">
    <property type="entry name" value="Retrotrans_gag_dom"/>
</dbReference>
<dbReference type="Pfam" id="PF03732">
    <property type="entry name" value="Retrotrans_gag"/>
    <property type="match status" value="1"/>
</dbReference>
<dbReference type="InterPro" id="IPR043128">
    <property type="entry name" value="Rev_trsase/Diguanyl_cyclase"/>
</dbReference>
<name>A0A7H4LN41_WHEAT</name>
<dbReference type="Proteomes" id="UP000280104">
    <property type="component" value="Chromosome II"/>
</dbReference>
<dbReference type="PANTHER" id="PTHR37984">
    <property type="entry name" value="PROTEIN CBG26694"/>
    <property type="match status" value="1"/>
</dbReference>
<keyword evidence="1" id="KW-0511">Multifunctional enzyme</keyword>
<feature type="compositionally biased region" description="Pro residues" evidence="2">
    <location>
        <begin position="260"/>
        <end position="271"/>
    </location>
</feature>
<feature type="domain" description="Reverse transcriptase/retrotransposon-derived protein RNase H-like" evidence="4">
    <location>
        <begin position="577"/>
        <end position="681"/>
    </location>
</feature>
<dbReference type="Pfam" id="PF17919">
    <property type="entry name" value="RT_RNaseH_2"/>
    <property type="match status" value="1"/>
</dbReference>
<dbReference type="AlphaFoldDB" id="A0A7H4LN41"/>
<dbReference type="GO" id="GO:0003824">
    <property type="term" value="F:catalytic activity"/>
    <property type="evidence" value="ECO:0007669"/>
    <property type="project" value="UniProtKB-KW"/>
</dbReference>
<feature type="compositionally biased region" description="Basic and acidic residues" evidence="2">
    <location>
        <begin position="272"/>
        <end position="282"/>
    </location>
</feature>
<dbReference type="SUPFAM" id="SSF56672">
    <property type="entry name" value="DNA/RNA polymerases"/>
    <property type="match status" value="1"/>
</dbReference>
<evidence type="ECO:0000259" key="4">
    <source>
        <dbReference type="Pfam" id="PF17919"/>
    </source>
</evidence>
<dbReference type="PANTHER" id="PTHR37984:SF5">
    <property type="entry name" value="PROTEIN NYNRIN-LIKE"/>
    <property type="match status" value="1"/>
</dbReference>
<sequence>MIDYSTAVRIANGNRRVAVKYVPLMLQGTVRTWLNRLKPYSVNNWLDFTEAFIRNFTSTYKRAPKPRQLSLCVQGPAESTRDYLTRWAELRNSCEGVHEVQAIEYFTAGCREGTLLKHKLLCDEPTTLDELVVIADKYATADSSMKTELRVDASGKVLNPAPKTPAGDSGRRPYQNDHKRKGPMPPSTSRQVATVEGEQPEGRPAPKKQKGGRPAWQPAFSYEQTLDAPCKFHSGAKPSNHTTRKCHWLTQISKGEGLATPPPAGPPPPAPHHPEDRRSRRREQLEVNAVATNPSEHMHWSEKPISWSRADHLEVMPSLGSYALVLDPTLAVDRRAARFSRVLIDGGSSINILYRDTMEKLNIKTKQLTPTRTVFHGIVPGLSCAPIGKIKIDVLFGDKDHFHREAIWFEVVDLDSPYHALLGRPALARFMAVPHYAYLKMKMPSTKGIITIADDYKKNAHVYVDDNVVKTEKRVTLLEDLKETFENLRRFQIKLNPEKCVFGAPAGQLLGFLVSERGIECNPVKIKAIERMEVPSRLLDVQKFTGCLASISRFISRLGEKALPLFQLMKKTTFFEWNHKADEAFLQLKKMLTTPPVSAAPTPKGPMLLYIAATSRVVSTVIVVERKEEGKALPVQRLVYYLSEVLSTSKQNYPHYQKMCYGVHFAAKKLKPYFQEHPITVVCTAPLAEIIGS</sequence>
<dbReference type="Gene3D" id="3.30.70.270">
    <property type="match status" value="2"/>
</dbReference>
<evidence type="ECO:0000256" key="2">
    <source>
        <dbReference type="SAM" id="MobiDB-lite"/>
    </source>
</evidence>
<dbReference type="InterPro" id="IPR041577">
    <property type="entry name" value="RT_RNaseH_2"/>
</dbReference>
<dbReference type="CDD" id="cd00303">
    <property type="entry name" value="retropepsin_like"/>
    <property type="match status" value="1"/>
</dbReference>
<proteinExistence type="predicted"/>
<evidence type="ECO:0000259" key="3">
    <source>
        <dbReference type="Pfam" id="PF03732"/>
    </source>
</evidence>
<organism evidence="5 6">
    <name type="scientific">Triticum aestivum</name>
    <name type="common">Wheat</name>
    <dbReference type="NCBI Taxonomy" id="4565"/>
    <lineage>
        <taxon>Eukaryota</taxon>
        <taxon>Viridiplantae</taxon>
        <taxon>Streptophyta</taxon>
        <taxon>Embryophyta</taxon>
        <taxon>Tracheophyta</taxon>
        <taxon>Spermatophyta</taxon>
        <taxon>Magnoliopsida</taxon>
        <taxon>Liliopsida</taxon>
        <taxon>Poales</taxon>
        <taxon>Poaceae</taxon>
        <taxon>BOP clade</taxon>
        <taxon>Pooideae</taxon>
        <taxon>Triticodae</taxon>
        <taxon>Triticeae</taxon>
        <taxon>Triticinae</taxon>
        <taxon>Triticum</taxon>
    </lineage>
</organism>
<reference evidence="5 6" key="1">
    <citation type="submission" date="2018-05" db="EMBL/GenBank/DDBJ databases">
        <authorList>
            <person name="Thind KAUR A."/>
        </authorList>
    </citation>
    <scope>NUCLEOTIDE SEQUENCE [LARGE SCALE GENOMIC DNA]</scope>
</reference>
<dbReference type="EMBL" id="LS480641">
    <property type="protein sequence ID" value="SPT20030.1"/>
    <property type="molecule type" value="Genomic_DNA"/>
</dbReference>
<feature type="domain" description="Retrotransposon gag" evidence="3">
    <location>
        <begin position="20"/>
        <end position="111"/>
    </location>
</feature>
<protein>
    <submittedName>
        <fullName evidence="5">Uncharacterized protein</fullName>
    </submittedName>
</protein>
<accession>A0A7H4LN41</accession>
<dbReference type="InterPro" id="IPR050951">
    <property type="entry name" value="Retrovirus_Pol_polyprotein"/>
</dbReference>